<comment type="caution">
    <text evidence="3">The sequence shown here is derived from an EMBL/GenBank/DDBJ whole genome shotgun (WGS) entry which is preliminary data.</text>
</comment>
<evidence type="ECO:0000256" key="1">
    <source>
        <dbReference type="SAM" id="SignalP"/>
    </source>
</evidence>
<sequence length="251" mass="26081">MRVFHIVATLGLLAASPAFAADIVTITPNPAPSGQAQSPAPFTYRGTSGSRTQQVYASSFFSGPQMLTSLAFRSTPGFRNGANYASVNISLSTTMFGDETGTPLSADFSSNIGSDVTRVYQGAISFAAPTTDGFEYIVNFENAFRYDPSMGNLLLDVTIPVGSSVDGPGFFLASYDTANSFDDGVYSVNSVFDGAATSGIANTAATITQFTGTALAGAVPEPDTWALMIGGFGVVGGAMRRRRVSTKAVFA</sequence>
<dbReference type="InterPro" id="IPR013424">
    <property type="entry name" value="Ice-binding_C"/>
</dbReference>
<keyword evidence="1" id="KW-0732">Signal</keyword>
<gene>
    <name evidence="3" type="ORF">ILT43_17995</name>
</gene>
<evidence type="ECO:0000259" key="2">
    <source>
        <dbReference type="Pfam" id="PF07589"/>
    </source>
</evidence>
<dbReference type="NCBIfam" id="TIGR02595">
    <property type="entry name" value="PEP_CTERM"/>
    <property type="match status" value="1"/>
</dbReference>
<dbReference type="Pfam" id="PF07589">
    <property type="entry name" value="PEP-CTERM"/>
    <property type="match status" value="1"/>
</dbReference>
<protein>
    <submittedName>
        <fullName evidence="3">PEP-CTERM sorting domain-containing protein</fullName>
    </submittedName>
</protein>
<feature type="chain" id="PRO_5047289781" evidence="1">
    <location>
        <begin position="21"/>
        <end position="251"/>
    </location>
</feature>
<dbReference type="EMBL" id="JAFEMC010000006">
    <property type="protein sequence ID" value="MBM6578280.1"/>
    <property type="molecule type" value="Genomic_DNA"/>
</dbReference>
<keyword evidence="4" id="KW-1185">Reference proteome</keyword>
<organism evidence="3 4">
    <name type="scientific">Sphingomonas longa</name>
    <dbReference type="NCBI Taxonomy" id="2778730"/>
    <lineage>
        <taxon>Bacteria</taxon>
        <taxon>Pseudomonadati</taxon>
        <taxon>Pseudomonadota</taxon>
        <taxon>Alphaproteobacteria</taxon>
        <taxon>Sphingomonadales</taxon>
        <taxon>Sphingomonadaceae</taxon>
        <taxon>Sphingomonas</taxon>
    </lineage>
</organism>
<dbReference type="RefSeq" id="WP_204200369.1">
    <property type="nucleotide sequence ID" value="NZ_JAFEMC010000006.1"/>
</dbReference>
<accession>A0ABS2DBG8</accession>
<dbReference type="NCBIfam" id="NF035944">
    <property type="entry name" value="PEPxxWA-CTERM"/>
    <property type="match status" value="1"/>
</dbReference>
<evidence type="ECO:0000313" key="4">
    <source>
        <dbReference type="Proteomes" id="UP000763641"/>
    </source>
</evidence>
<feature type="domain" description="Ice-binding protein C-terminal" evidence="2">
    <location>
        <begin position="218"/>
        <end position="243"/>
    </location>
</feature>
<name>A0ABS2DBG8_9SPHN</name>
<proteinExistence type="predicted"/>
<dbReference type="Proteomes" id="UP000763641">
    <property type="component" value="Unassembled WGS sequence"/>
</dbReference>
<reference evidence="3 4" key="1">
    <citation type="submission" date="2020-12" db="EMBL/GenBank/DDBJ databases">
        <title>Sphingomonas sp.</title>
        <authorList>
            <person name="Kim M.K."/>
        </authorList>
    </citation>
    <scope>NUCLEOTIDE SEQUENCE [LARGE SCALE GENOMIC DNA]</scope>
    <source>
        <strain evidence="3 4">BT552</strain>
    </source>
</reference>
<feature type="signal peptide" evidence="1">
    <location>
        <begin position="1"/>
        <end position="20"/>
    </location>
</feature>
<evidence type="ECO:0000313" key="3">
    <source>
        <dbReference type="EMBL" id="MBM6578280.1"/>
    </source>
</evidence>